<comment type="caution">
    <text evidence="1">The sequence shown here is derived from an EMBL/GenBank/DDBJ whole genome shotgun (WGS) entry which is preliminary data.</text>
</comment>
<sequence length="108" mass="11522">MTNEAGVNPVEAMSEAQEAEALAEAMVFLGTDFEAAVEGLVGAVSEHVTGGLEDYEIDTVTHIRRVAENGISLAQNVQGADLAITDTDHENAEEYQEGLEALDIQINF</sequence>
<dbReference type="EMBL" id="JACCHL010000001">
    <property type="protein sequence ID" value="NYH55753.1"/>
    <property type="molecule type" value="Genomic_DNA"/>
</dbReference>
<dbReference type="RefSeq" id="WP_179811726.1">
    <property type="nucleotide sequence ID" value="NZ_JACCHL010000001.1"/>
</dbReference>
<evidence type="ECO:0000313" key="1">
    <source>
        <dbReference type="EMBL" id="NYH55753.1"/>
    </source>
</evidence>
<dbReference type="AlphaFoldDB" id="A0A7Y9XJT2"/>
<reference evidence="1 2" key="1">
    <citation type="submission" date="2020-07" db="EMBL/GenBank/DDBJ databases">
        <title>Sequencing the genomes of 1000 actinobacteria strains.</title>
        <authorList>
            <person name="Klenk H.-P."/>
        </authorList>
    </citation>
    <scope>NUCLEOTIDE SEQUENCE [LARGE SCALE GENOMIC DNA]</scope>
    <source>
        <strain evidence="1 2">DSM 45278</strain>
    </source>
</reference>
<protein>
    <submittedName>
        <fullName evidence="1">Uncharacterized protein</fullName>
    </submittedName>
</protein>
<organism evidence="1 2">
    <name type="scientific">Nocardiopsis sinuspersici</name>
    <dbReference type="NCBI Taxonomy" id="501010"/>
    <lineage>
        <taxon>Bacteria</taxon>
        <taxon>Bacillati</taxon>
        <taxon>Actinomycetota</taxon>
        <taxon>Actinomycetes</taxon>
        <taxon>Streptosporangiales</taxon>
        <taxon>Nocardiopsidaceae</taxon>
        <taxon>Nocardiopsis</taxon>
    </lineage>
</organism>
<proteinExistence type="predicted"/>
<name>A0A7Y9XJT2_9ACTN</name>
<gene>
    <name evidence="1" type="ORF">HNR06_005342</name>
</gene>
<accession>A0A7Y9XJT2</accession>
<evidence type="ECO:0000313" key="2">
    <source>
        <dbReference type="Proteomes" id="UP000584931"/>
    </source>
</evidence>
<dbReference type="Proteomes" id="UP000584931">
    <property type="component" value="Unassembled WGS sequence"/>
</dbReference>